<name>A0ABY7G109_MYAAR</name>
<dbReference type="PANTHER" id="PTHR45880">
    <property type="entry name" value="RNA-BINDING MOTIF PROTEIN, X-LINKED 2"/>
    <property type="match status" value="1"/>
</dbReference>
<evidence type="ECO:0000313" key="5">
    <source>
        <dbReference type="EMBL" id="WAR28138.1"/>
    </source>
</evidence>
<feature type="region of interest" description="Disordered" evidence="3">
    <location>
        <begin position="116"/>
        <end position="377"/>
    </location>
</feature>
<evidence type="ECO:0000256" key="1">
    <source>
        <dbReference type="ARBA" id="ARBA00022884"/>
    </source>
</evidence>
<dbReference type="SUPFAM" id="SSF54928">
    <property type="entry name" value="RNA-binding domain, RBD"/>
    <property type="match status" value="1"/>
</dbReference>
<reference evidence="5" key="1">
    <citation type="submission" date="2022-11" db="EMBL/GenBank/DDBJ databases">
        <title>Centuries of genome instability and evolution in soft-shell clam transmissible cancer (bioRxiv).</title>
        <authorList>
            <person name="Hart S.F.M."/>
            <person name="Yonemitsu M.A."/>
            <person name="Giersch R.M."/>
            <person name="Beal B.F."/>
            <person name="Arriagada G."/>
            <person name="Davis B.W."/>
            <person name="Ostrander E.A."/>
            <person name="Goff S.P."/>
            <person name="Metzger M.J."/>
        </authorList>
    </citation>
    <scope>NUCLEOTIDE SEQUENCE</scope>
    <source>
        <strain evidence="5">MELC-2E11</strain>
        <tissue evidence="5">Siphon/mantle</tissue>
    </source>
</reference>
<feature type="compositionally biased region" description="Basic and acidic residues" evidence="3">
    <location>
        <begin position="222"/>
        <end position="289"/>
    </location>
</feature>
<evidence type="ECO:0000256" key="3">
    <source>
        <dbReference type="SAM" id="MobiDB-lite"/>
    </source>
</evidence>
<keyword evidence="6" id="KW-1185">Reference proteome</keyword>
<feature type="compositionally biased region" description="Basic residues" evidence="3">
    <location>
        <begin position="157"/>
        <end position="176"/>
    </location>
</feature>
<dbReference type="PROSITE" id="PS50102">
    <property type="entry name" value="RRM"/>
    <property type="match status" value="1"/>
</dbReference>
<dbReference type="Pfam" id="PF00076">
    <property type="entry name" value="RRM_1"/>
    <property type="match status" value="1"/>
</dbReference>
<dbReference type="InterPro" id="IPR000504">
    <property type="entry name" value="RRM_dom"/>
</dbReference>
<feature type="compositionally biased region" description="Basic and acidic residues" evidence="3">
    <location>
        <begin position="116"/>
        <end position="133"/>
    </location>
</feature>
<dbReference type="InterPro" id="IPR051847">
    <property type="entry name" value="RNA_proc/Spliceosome_comp"/>
</dbReference>
<dbReference type="SMART" id="SM00360">
    <property type="entry name" value="RRM"/>
    <property type="match status" value="1"/>
</dbReference>
<proteinExistence type="predicted"/>
<sequence length="377" mass="44061">MNPLTNIKNLNKLNQRELALGLTAKKSWHDQYKDSAWIFVGGLPYDLTEGDVLCVFSQYGEIVNINLVKDKKTGKSKGFCFLCFEDQRSTILTVDNLNGIKLLGRTLRVDHVEEYRKPKETGDEDDNTVKLRTEGCAPRLPSSPEPEEEPLQIIVKKEKKTKKDKKSKKKKKKKVKQSSSESGSSSEDEHSKQIVKVKKEKRDPGYDRALQGNLGRGPDSYMHSHSDSYRRSDGNERSDFRKDRFKNGADGSYNREDDYRKREKKDYVESGKERQGYEEDTRREYDVGRNGKTGYRYGKRDSSRDLYRDQESHRDRDMDNRKERYRGNCGDGKDRSDRVRNGQGSRERARGHGRSRSHDRDIYERRSRSRSRERLRH</sequence>
<dbReference type="InterPro" id="IPR012677">
    <property type="entry name" value="Nucleotide-bd_a/b_plait_sf"/>
</dbReference>
<dbReference type="Proteomes" id="UP001164746">
    <property type="component" value="Chromosome 15"/>
</dbReference>
<evidence type="ECO:0000259" key="4">
    <source>
        <dbReference type="PROSITE" id="PS50102"/>
    </source>
</evidence>
<dbReference type="EMBL" id="CP111026">
    <property type="protein sequence ID" value="WAR28138.1"/>
    <property type="molecule type" value="Genomic_DNA"/>
</dbReference>
<keyword evidence="1 2" id="KW-0694">RNA-binding</keyword>
<organism evidence="5 6">
    <name type="scientific">Mya arenaria</name>
    <name type="common">Soft-shell clam</name>
    <dbReference type="NCBI Taxonomy" id="6604"/>
    <lineage>
        <taxon>Eukaryota</taxon>
        <taxon>Metazoa</taxon>
        <taxon>Spiralia</taxon>
        <taxon>Lophotrochozoa</taxon>
        <taxon>Mollusca</taxon>
        <taxon>Bivalvia</taxon>
        <taxon>Autobranchia</taxon>
        <taxon>Heteroconchia</taxon>
        <taxon>Euheterodonta</taxon>
        <taxon>Imparidentia</taxon>
        <taxon>Neoheterodontei</taxon>
        <taxon>Myida</taxon>
        <taxon>Myoidea</taxon>
        <taxon>Myidae</taxon>
        <taxon>Mya</taxon>
    </lineage>
</organism>
<protein>
    <submittedName>
        <fullName evidence="5">RBMX2-like protein</fullName>
    </submittedName>
</protein>
<dbReference type="CDD" id="cd12411">
    <property type="entry name" value="RRM_ist3_like"/>
    <property type="match status" value="1"/>
</dbReference>
<dbReference type="InterPro" id="IPR045844">
    <property type="entry name" value="RRM_Ist3-like"/>
</dbReference>
<dbReference type="InterPro" id="IPR035979">
    <property type="entry name" value="RBD_domain_sf"/>
</dbReference>
<accession>A0ABY7G109</accession>
<evidence type="ECO:0000256" key="2">
    <source>
        <dbReference type="PROSITE-ProRule" id="PRU00176"/>
    </source>
</evidence>
<evidence type="ECO:0000313" key="6">
    <source>
        <dbReference type="Proteomes" id="UP001164746"/>
    </source>
</evidence>
<gene>
    <name evidence="5" type="ORF">MAR_013842</name>
</gene>
<feature type="compositionally biased region" description="Basic and acidic residues" evidence="3">
    <location>
        <begin position="298"/>
        <end position="377"/>
    </location>
</feature>
<dbReference type="PANTHER" id="PTHR45880:SF1">
    <property type="entry name" value="RNA-BINDING MOTIF PROTEIN, X-LINKED 2"/>
    <property type="match status" value="1"/>
</dbReference>
<feature type="domain" description="RRM" evidence="4">
    <location>
        <begin position="36"/>
        <end position="114"/>
    </location>
</feature>
<dbReference type="Gene3D" id="3.30.70.330">
    <property type="match status" value="1"/>
</dbReference>